<feature type="region of interest" description="Disordered" evidence="12">
    <location>
        <begin position="25"/>
        <end position="47"/>
    </location>
</feature>
<dbReference type="InterPro" id="IPR009012">
    <property type="entry name" value="GrpE_head"/>
</dbReference>
<dbReference type="GO" id="GO:0000774">
    <property type="term" value="F:adenyl-nucleotide exchange factor activity"/>
    <property type="evidence" value="ECO:0007669"/>
    <property type="project" value="InterPro"/>
</dbReference>
<comment type="subunit">
    <text evidence="3 10">Homodimer.</text>
</comment>
<dbReference type="PANTHER" id="PTHR21237:SF23">
    <property type="entry name" value="GRPE PROTEIN HOMOLOG, MITOCHONDRIAL"/>
    <property type="match status" value="1"/>
</dbReference>
<dbReference type="CDD" id="cd00446">
    <property type="entry name" value="GrpE"/>
    <property type="match status" value="1"/>
</dbReference>
<evidence type="ECO:0000256" key="9">
    <source>
        <dbReference type="ARBA" id="ARBA00076414"/>
    </source>
</evidence>
<evidence type="ECO:0000256" key="2">
    <source>
        <dbReference type="ARBA" id="ARBA00009054"/>
    </source>
</evidence>
<dbReference type="PRINTS" id="PR00773">
    <property type="entry name" value="GRPEPROTEIN"/>
</dbReference>
<evidence type="ECO:0000256" key="5">
    <source>
        <dbReference type="ARBA" id="ARBA00023016"/>
    </source>
</evidence>
<dbReference type="GO" id="GO:0042803">
    <property type="term" value="F:protein homodimerization activity"/>
    <property type="evidence" value="ECO:0007669"/>
    <property type="project" value="InterPro"/>
</dbReference>
<evidence type="ECO:0000256" key="8">
    <source>
        <dbReference type="ARBA" id="ARBA00072274"/>
    </source>
</evidence>
<evidence type="ECO:0000256" key="3">
    <source>
        <dbReference type="ARBA" id="ARBA00011738"/>
    </source>
</evidence>
<evidence type="ECO:0000256" key="12">
    <source>
        <dbReference type="SAM" id="MobiDB-lite"/>
    </source>
</evidence>
<dbReference type="Proteomes" id="UP000254777">
    <property type="component" value="Unassembled WGS sequence"/>
</dbReference>
<comment type="function">
    <text evidence="7 10">Participates actively in the response to hyperosmotic and heat shock by preventing the aggregation of stress-denatured proteins, in association with DnaK and GrpE. It is the nucleotide exchange factor for DnaK and may function as a thermosensor. Unfolded proteins bind initially to DnaJ; upon interaction with the DnaJ-bound protein, DnaK hydrolyzes its bound ATP, resulting in the formation of a stable complex. GrpE releases ADP from DnaK; ATP binding to DnaK triggers the release of the substrate protein, thus completing the reaction cycle. Several rounds of ATP-dependent interactions between DnaJ, DnaK and GrpE are required for fully efficient folding.</text>
</comment>
<dbReference type="PANTHER" id="PTHR21237">
    <property type="entry name" value="GRPE PROTEIN"/>
    <property type="match status" value="1"/>
</dbReference>
<name>A0A379DDD0_9FIRM</name>
<accession>A0A379DDD0</accession>
<dbReference type="InterPro" id="IPR013805">
    <property type="entry name" value="GrpE_CC"/>
</dbReference>
<gene>
    <name evidence="10 13" type="primary">grpE</name>
    <name evidence="13" type="ORF">NCTC11088_01805</name>
</gene>
<evidence type="ECO:0000313" key="13">
    <source>
        <dbReference type="EMBL" id="SUB75996.1"/>
    </source>
</evidence>
<evidence type="ECO:0000256" key="4">
    <source>
        <dbReference type="ARBA" id="ARBA00022490"/>
    </source>
</evidence>
<dbReference type="SUPFAM" id="SSF51064">
    <property type="entry name" value="Head domain of nucleotide exchange factor GrpE"/>
    <property type="match status" value="1"/>
</dbReference>
<dbReference type="HAMAP" id="MF_01151">
    <property type="entry name" value="GrpE"/>
    <property type="match status" value="1"/>
</dbReference>
<dbReference type="Pfam" id="PF01025">
    <property type="entry name" value="GrpE"/>
    <property type="match status" value="1"/>
</dbReference>
<dbReference type="GO" id="GO:0005737">
    <property type="term" value="C:cytoplasm"/>
    <property type="evidence" value="ECO:0007669"/>
    <property type="project" value="UniProtKB-SubCell"/>
</dbReference>
<keyword evidence="4 10" id="KW-0963">Cytoplasm</keyword>
<protein>
    <recommendedName>
        <fullName evidence="8 10">Protein GrpE</fullName>
    </recommendedName>
    <alternativeName>
        <fullName evidence="9 10">HSP-70 cofactor</fullName>
    </alternativeName>
</protein>
<proteinExistence type="inferred from homology"/>
<dbReference type="NCBIfam" id="NF010738">
    <property type="entry name" value="PRK14140.1"/>
    <property type="match status" value="1"/>
</dbReference>
<comment type="subcellular location">
    <subcellularLocation>
        <location evidence="1 10">Cytoplasm</location>
    </subcellularLocation>
</comment>
<dbReference type="GO" id="GO:0051082">
    <property type="term" value="F:unfolded protein binding"/>
    <property type="evidence" value="ECO:0007669"/>
    <property type="project" value="TreeGrafter"/>
</dbReference>
<dbReference type="EMBL" id="UGTH01000001">
    <property type="protein sequence ID" value="SUB75996.1"/>
    <property type="molecule type" value="Genomic_DNA"/>
</dbReference>
<dbReference type="Gene3D" id="3.90.20.20">
    <property type="match status" value="1"/>
</dbReference>
<keyword evidence="6 10" id="KW-0143">Chaperone</keyword>
<dbReference type="RefSeq" id="WP_004821827.1">
    <property type="nucleotide sequence ID" value="NZ_UGTH01000001.1"/>
</dbReference>
<dbReference type="Gene3D" id="2.30.22.10">
    <property type="entry name" value="Head domain of nucleotide exchange factor GrpE"/>
    <property type="match status" value="1"/>
</dbReference>
<dbReference type="SUPFAM" id="SSF58014">
    <property type="entry name" value="Coiled-coil domain of nucleotide exchange factor GrpE"/>
    <property type="match status" value="1"/>
</dbReference>
<reference evidence="13 14" key="1">
    <citation type="submission" date="2018-06" db="EMBL/GenBank/DDBJ databases">
        <authorList>
            <consortium name="Pathogen Informatics"/>
            <person name="Doyle S."/>
        </authorList>
    </citation>
    <scope>NUCLEOTIDE SEQUENCE [LARGE SCALE GENOMIC DNA]</scope>
    <source>
        <strain evidence="13 14">NCTC11088</strain>
    </source>
</reference>
<dbReference type="GO" id="GO:0051087">
    <property type="term" value="F:protein-folding chaperone binding"/>
    <property type="evidence" value="ECO:0007669"/>
    <property type="project" value="InterPro"/>
</dbReference>
<dbReference type="FunFam" id="2.30.22.10:FF:000001">
    <property type="entry name" value="Protein GrpE"/>
    <property type="match status" value="1"/>
</dbReference>
<sequence length="181" mass="21038">MVNDKDLENTEENLEIEVNEEVVTEESIVEEEISEENIEEQQSERETQLKDQLIRLQADFTNYRRRSENEKKDYLSLGAQKVILDLLSVIDNFERALSQVSEKDSFSEGIELIHGQLIELIKKYDVEEISETNVKFDPNMHHGVLVEEREGVEEGLIIEVLQKGYKMNDKVLRPAMVKVSQ</sequence>
<dbReference type="InterPro" id="IPR000740">
    <property type="entry name" value="GrpE"/>
</dbReference>
<evidence type="ECO:0000256" key="7">
    <source>
        <dbReference type="ARBA" id="ARBA00053401"/>
    </source>
</evidence>
<evidence type="ECO:0000256" key="6">
    <source>
        <dbReference type="ARBA" id="ARBA00023186"/>
    </source>
</evidence>
<evidence type="ECO:0000256" key="10">
    <source>
        <dbReference type="HAMAP-Rule" id="MF_01151"/>
    </source>
</evidence>
<keyword evidence="5 10" id="KW-0346">Stress response</keyword>
<dbReference type="AlphaFoldDB" id="A0A379DDD0"/>
<comment type="similarity">
    <text evidence="2 10 11">Belongs to the GrpE family.</text>
</comment>
<organism evidence="13 14">
    <name type="scientific">Peptoniphilus indolicus</name>
    <dbReference type="NCBI Taxonomy" id="33030"/>
    <lineage>
        <taxon>Bacteria</taxon>
        <taxon>Bacillati</taxon>
        <taxon>Bacillota</taxon>
        <taxon>Tissierellia</taxon>
        <taxon>Tissierellales</taxon>
        <taxon>Peptoniphilaceae</taxon>
        <taxon>Peptoniphilus</taxon>
    </lineage>
</organism>
<dbReference type="GO" id="GO:0006457">
    <property type="term" value="P:protein folding"/>
    <property type="evidence" value="ECO:0007669"/>
    <property type="project" value="InterPro"/>
</dbReference>
<evidence type="ECO:0000313" key="14">
    <source>
        <dbReference type="Proteomes" id="UP000254777"/>
    </source>
</evidence>
<feature type="compositionally biased region" description="Acidic residues" evidence="12">
    <location>
        <begin position="25"/>
        <end position="41"/>
    </location>
</feature>
<evidence type="ECO:0000256" key="11">
    <source>
        <dbReference type="RuleBase" id="RU004478"/>
    </source>
</evidence>
<evidence type="ECO:0000256" key="1">
    <source>
        <dbReference type="ARBA" id="ARBA00004496"/>
    </source>
</evidence>